<dbReference type="Proteomes" id="UP001551482">
    <property type="component" value="Unassembled WGS sequence"/>
</dbReference>
<keyword evidence="2" id="KW-1185">Reference proteome</keyword>
<sequence>MSRILKRPPGAGEEEPLVVVGRLLGLADHLAARPRRGRAPYEARASKMLGGTWPITPASLRELQGMVRRDLGRPGTPRVYREALEEVESRLDGAELPAAVSARLGSWGQVVVGEKRQRAELDQALDA</sequence>
<dbReference type="EMBL" id="JBEZFP010000034">
    <property type="protein sequence ID" value="MEU8134941.1"/>
    <property type="molecule type" value="Genomic_DNA"/>
</dbReference>
<dbReference type="RefSeq" id="WP_358354047.1">
    <property type="nucleotide sequence ID" value="NZ_JBEZFP010000034.1"/>
</dbReference>
<reference evidence="1 2" key="1">
    <citation type="submission" date="2024-06" db="EMBL/GenBank/DDBJ databases">
        <title>The Natural Products Discovery Center: Release of the First 8490 Sequenced Strains for Exploring Actinobacteria Biosynthetic Diversity.</title>
        <authorList>
            <person name="Kalkreuter E."/>
            <person name="Kautsar S.A."/>
            <person name="Yang D."/>
            <person name="Bader C.D."/>
            <person name="Teijaro C.N."/>
            <person name="Fluegel L."/>
            <person name="Davis C.M."/>
            <person name="Simpson J.R."/>
            <person name="Lauterbach L."/>
            <person name="Steele A.D."/>
            <person name="Gui C."/>
            <person name="Meng S."/>
            <person name="Li G."/>
            <person name="Viehrig K."/>
            <person name="Ye F."/>
            <person name="Su P."/>
            <person name="Kiefer A.F."/>
            <person name="Nichols A."/>
            <person name="Cepeda A.J."/>
            <person name="Yan W."/>
            <person name="Fan B."/>
            <person name="Jiang Y."/>
            <person name="Adhikari A."/>
            <person name="Zheng C.-J."/>
            <person name="Schuster L."/>
            <person name="Cowan T.M."/>
            <person name="Smanski M.J."/>
            <person name="Chevrette M.G."/>
            <person name="De Carvalho L.P.S."/>
            <person name="Shen B."/>
        </authorList>
    </citation>
    <scope>NUCLEOTIDE SEQUENCE [LARGE SCALE GENOMIC DNA]</scope>
    <source>
        <strain evidence="1 2">NPDC048946</strain>
    </source>
</reference>
<evidence type="ECO:0000313" key="1">
    <source>
        <dbReference type="EMBL" id="MEU8134941.1"/>
    </source>
</evidence>
<evidence type="ECO:0000313" key="2">
    <source>
        <dbReference type="Proteomes" id="UP001551482"/>
    </source>
</evidence>
<accession>A0ABV3DGR0</accession>
<gene>
    <name evidence="1" type="ORF">AB0C36_15650</name>
</gene>
<comment type="caution">
    <text evidence="1">The sequence shown here is derived from an EMBL/GenBank/DDBJ whole genome shotgun (WGS) entry which is preliminary data.</text>
</comment>
<name>A0ABV3DGR0_9ACTN</name>
<proteinExistence type="predicted"/>
<organism evidence="1 2">
    <name type="scientific">Streptodolium elevatio</name>
    <dbReference type="NCBI Taxonomy" id="3157996"/>
    <lineage>
        <taxon>Bacteria</taxon>
        <taxon>Bacillati</taxon>
        <taxon>Actinomycetota</taxon>
        <taxon>Actinomycetes</taxon>
        <taxon>Kitasatosporales</taxon>
        <taxon>Streptomycetaceae</taxon>
        <taxon>Streptodolium</taxon>
    </lineage>
</organism>
<protein>
    <submittedName>
        <fullName evidence="1">Uncharacterized protein</fullName>
    </submittedName>
</protein>